<dbReference type="RefSeq" id="WP_009751196.1">
    <property type="nucleotide sequence ID" value="NZ_CAUQMC010000008.1"/>
</dbReference>
<comment type="caution">
    <text evidence="8">The sequence shown here is derived from an EMBL/GenBank/DDBJ whole genome shotgun (WGS) entry which is preliminary data.</text>
</comment>
<dbReference type="Proteomes" id="UP000681610">
    <property type="component" value="Unassembled WGS sequence"/>
</dbReference>
<keyword evidence="3" id="KW-0808">Transferase</keyword>
<evidence type="ECO:0000313" key="9">
    <source>
        <dbReference type="Proteomes" id="UP000681610"/>
    </source>
</evidence>
<keyword evidence="9" id="KW-1185">Reference proteome</keyword>
<dbReference type="SMART" id="SM00563">
    <property type="entry name" value="PlsC"/>
    <property type="match status" value="1"/>
</dbReference>
<evidence type="ECO:0000256" key="1">
    <source>
        <dbReference type="ARBA" id="ARBA00005189"/>
    </source>
</evidence>
<dbReference type="PANTHER" id="PTHR10434:SF64">
    <property type="entry name" value="1-ACYL-SN-GLYCEROL-3-PHOSPHATE ACYLTRANSFERASE-RELATED"/>
    <property type="match status" value="1"/>
</dbReference>
<gene>
    <name evidence="8" type="ORF">J4N46_00765</name>
</gene>
<reference evidence="8 9" key="1">
    <citation type="submission" date="2021-03" db="EMBL/GenBank/DDBJ databases">
        <title>Isolation and description of Capnocytophaga bilenii sp. nov., a novel Capnocytophaga species, isolated from a gingivitis subject.</title>
        <authorList>
            <person name="Antezack A."/>
            <person name="Monnet-Corti V."/>
            <person name="La Scola B."/>
        </authorList>
    </citation>
    <scope>NUCLEOTIDE SEQUENCE [LARGE SCALE GENOMIC DNA]</scope>
    <source>
        <strain evidence="8 9">Marseille-Q4570</strain>
    </source>
</reference>
<keyword evidence="6" id="KW-0472">Membrane</keyword>
<keyword evidence="5 8" id="KW-0012">Acyltransferase</keyword>
<feature type="transmembrane region" description="Helical" evidence="6">
    <location>
        <begin position="12"/>
        <end position="35"/>
    </location>
</feature>
<dbReference type="Pfam" id="PF01553">
    <property type="entry name" value="Acyltransferase"/>
    <property type="match status" value="1"/>
</dbReference>
<evidence type="ECO:0000256" key="5">
    <source>
        <dbReference type="ARBA" id="ARBA00023315"/>
    </source>
</evidence>
<dbReference type="PANTHER" id="PTHR10434">
    <property type="entry name" value="1-ACYL-SN-GLYCEROL-3-PHOSPHATE ACYLTRANSFERASE"/>
    <property type="match status" value="1"/>
</dbReference>
<dbReference type="SUPFAM" id="SSF69593">
    <property type="entry name" value="Glycerol-3-phosphate (1)-acyltransferase"/>
    <property type="match status" value="1"/>
</dbReference>
<evidence type="ECO:0000313" key="8">
    <source>
        <dbReference type="EMBL" id="MBO1883002.1"/>
    </source>
</evidence>
<evidence type="ECO:0000256" key="3">
    <source>
        <dbReference type="ARBA" id="ARBA00022679"/>
    </source>
</evidence>
<feature type="domain" description="Phospholipid/glycerol acyltransferase" evidence="7">
    <location>
        <begin position="76"/>
        <end position="195"/>
    </location>
</feature>
<accession>A0ABS3PUS3</accession>
<keyword evidence="6" id="KW-1133">Transmembrane helix</keyword>
<name>A0ABS3PUS3_9FLAO</name>
<organism evidence="8 9">
    <name type="scientific">Capnocytophaga bilenii</name>
    <dbReference type="NCBI Taxonomy" id="2819369"/>
    <lineage>
        <taxon>Bacteria</taxon>
        <taxon>Pseudomonadati</taxon>
        <taxon>Bacteroidota</taxon>
        <taxon>Flavobacteriia</taxon>
        <taxon>Flavobacteriales</taxon>
        <taxon>Flavobacteriaceae</taxon>
        <taxon>Capnocytophaga</taxon>
    </lineage>
</organism>
<keyword evidence="2" id="KW-0444">Lipid biosynthesis</keyword>
<evidence type="ECO:0000256" key="2">
    <source>
        <dbReference type="ARBA" id="ARBA00022516"/>
    </source>
</evidence>
<comment type="pathway">
    <text evidence="1">Lipid metabolism.</text>
</comment>
<proteinExistence type="predicted"/>
<evidence type="ECO:0000256" key="6">
    <source>
        <dbReference type="SAM" id="Phobius"/>
    </source>
</evidence>
<keyword evidence="4" id="KW-0443">Lipid metabolism</keyword>
<sequence length="244" mass="27811">MMKILSYPLSVLHYLLYGGLLLLFHPIQWICIHFIGRKAHKAVVDFLTLILTKIMIVSANWVRFTIEVPLPDNVPLIFAPNHQSIYDIPPLIWYLRRYSVRFVGKKELGGGIPSITINLRNNGSVLIDRSRPQDAVPQLKEFGADLQAKRGAGLIFPEGTRSRNGVPRPFKIKGLQTIMEQMPDGYVVPVTINNSWKILKYGQFPLGIGNLISFYVHKPIKIEQDRIIEQIEEVEAKVKSMIDK</sequence>
<keyword evidence="6" id="KW-0812">Transmembrane</keyword>
<dbReference type="GO" id="GO:0016746">
    <property type="term" value="F:acyltransferase activity"/>
    <property type="evidence" value="ECO:0007669"/>
    <property type="project" value="UniProtKB-KW"/>
</dbReference>
<evidence type="ECO:0000256" key="4">
    <source>
        <dbReference type="ARBA" id="ARBA00023098"/>
    </source>
</evidence>
<dbReference type="InterPro" id="IPR002123">
    <property type="entry name" value="Plipid/glycerol_acylTrfase"/>
</dbReference>
<dbReference type="EMBL" id="JAGDYP010000001">
    <property type="protein sequence ID" value="MBO1883002.1"/>
    <property type="molecule type" value="Genomic_DNA"/>
</dbReference>
<evidence type="ECO:0000259" key="7">
    <source>
        <dbReference type="SMART" id="SM00563"/>
    </source>
</evidence>
<dbReference type="CDD" id="cd07989">
    <property type="entry name" value="LPLAT_AGPAT-like"/>
    <property type="match status" value="1"/>
</dbReference>
<protein>
    <submittedName>
        <fullName evidence="8">1-acyl-sn-glycerol-3-phosphate acyltransferase</fullName>
    </submittedName>
</protein>